<evidence type="ECO:0000313" key="1">
    <source>
        <dbReference type="EMBL" id="TXC85210.1"/>
    </source>
</evidence>
<proteinExistence type="predicted"/>
<comment type="caution">
    <text evidence="1">The sequence shown here is derived from an EMBL/GenBank/DDBJ whole genome shotgun (WGS) entry which is preliminary data.</text>
</comment>
<protein>
    <submittedName>
        <fullName evidence="1">Uncharacterized protein</fullName>
    </submittedName>
</protein>
<accession>A0A5C6VJR6</accession>
<dbReference type="EMBL" id="VORB01000001">
    <property type="protein sequence ID" value="TXC85210.1"/>
    <property type="molecule type" value="Genomic_DNA"/>
</dbReference>
<keyword evidence="2" id="KW-1185">Reference proteome</keyword>
<evidence type="ECO:0000313" key="2">
    <source>
        <dbReference type="Proteomes" id="UP000321168"/>
    </source>
</evidence>
<sequence>MVFAVVSMSCEKPTLKPEISETTTSSEQHLSTDLKDLNEKLLRLSESGFHKKNGNSNQSHIDHSIIEVEQIANLGLTISKNIPNGVVRVHKDLYYIYLDSNHQVTEKEKMRWLESQLNSAQNIANQHGEALITIDIVRPEHDNMFYTNHPPEKNNRKNELNVYPYRQLIMSYIYTYRVEDLDPDLPDEHLCNFKHKRNWIDTRKKVDDVCRICPPIYDYTVYYDWQTQHFLPNNYSIADFTAAQFGRAISNKNTIDFYNPWYTGARPYLPYTLSEYTIWTPMAQESICRDILQLWEDERPNYTLDKVTYKKNFTNYAGVIVYDSREIDVDDQEDPHHGKTGYFLASSMLYHANMPRDIFYPILNPEIPPTKI</sequence>
<reference evidence="1 2" key="1">
    <citation type="submission" date="2019-08" db="EMBL/GenBank/DDBJ databases">
        <title>Genome of Luteibaculum oceani JCM 18817.</title>
        <authorList>
            <person name="Bowman J.P."/>
        </authorList>
    </citation>
    <scope>NUCLEOTIDE SEQUENCE [LARGE SCALE GENOMIC DNA]</scope>
    <source>
        <strain evidence="1 2">JCM 18817</strain>
    </source>
</reference>
<organism evidence="1 2">
    <name type="scientific">Luteibaculum oceani</name>
    <dbReference type="NCBI Taxonomy" id="1294296"/>
    <lineage>
        <taxon>Bacteria</taxon>
        <taxon>Pseudomonadati</taxon>
        <taxon>Bacteroidota</taxon>
        <taxon>Flavobacteriia</taxon>
        <taxon>Flavobacteriales</taxon>
        <taxon>Luteibaculaceae</taxon>
        <taxon>Luteibaculum</taxon>
    </lineage>
</organism>
<dbReference type="Proteomes" id="UP000321168">
    <property type="component" value="Unassembled WGS sequence"/>
</dbReference>
<gene>
    <name evidence="1" type="ORF">FRX97_00890</name>
</gene>
<name>A0A5C6VJR6_9FLAO</name>
<dbReference type="RefSeq" id="WP_147012423.1">
    <property type="nucleotide sequence ID" value="NZ_VORB01000001.1"/>
</dbReference>
<dbReference type="AlphaFoldDB" id="A0A5C6VJR6"/>